<dbReference type="Pfam" id="PF07992">
    <property type="entry name" value="Pyr_redox_2"/>
    <property type="match status" value="1"/>
</dbReference>
<dbReference type="GO" id="GO:0016491">
    <property type="term" value="F:oxidoreductase activity"/>
    <property type="evidence" value="ECO:0007669"/>
    <property type="project" value="UniProtKB-KW"/>
</dbReference>
<dbReference type="RefSeq" id="WP_078111465.1">
    <property type="nucleotide sequence ID" value="NZ_CP065424.1"/>
</dbReference>
<sequence length="299" mass="32652">MILDCVVIGGGPSGLSAALVLGRARKNIILFDEDKPRNAVTHESHGFITRDGIKPSEFKKVAKADLIKYPNISVHNQRVVDIKKENNYFLIYSADGNTYQSRKVILSTGLKDVLPSIKGINKFYGTSVFICPFCDGWELKDRALVVIGEDERIFHLTKLISNWSKDIIVCTNGNTVLTADQKQLLLSKKIAVTESEILSLEGVDGNLKRVLFKNGKEIVRDGGFMVTGLEQASPLAEKLGCLIKKNGGIDTDEFGRTSVEGVYASGDNSLSTSPQLITAASEGSKVASRVILDLIDEDF</sequence>
<evidence type="ECO:0000259" key="5">
    <source>
        <dbReference type="Pfam" id="PF07992"/>
    </source>
</evidence>
<dbReference type="InterPro" id="IPR023753">
    <property type="entry name" value="FAD/NAD-binding_dom"/>
</dbReference>
<accession>A0A8E2I2U4</accession>
<feature type="domain" description="FAD/NAD(P)-binding" evidence="5">
    <location>
        <begin position="4"/>
        <end position="281"/>
    </location>
</feature>
<dbReference type="Gene3D" id="3.50.50.60">
    <property type="entry name" value="FAD/NAD(P)-binding domain"/>
    <property type="match status" value="2"/>
</dbReference>
<dbReference type="Proteomes" id="UP000189761">
    <property type="component" value="Unassembled WGS sequence"/>
</dbReference>
<protein>
    <submittedName>
        <fullName evidence="6">Pyridine nucleotide-disulfide oxidoreductase</fullName>
    </submittedName>
</protein>
<dbReference type="SUPFAM" id="SSF51905">
    <property type="entry name" value="FAD/NAD(P)-binding domain"/>
    <property type="match status" value="1"/>
</dbReference>
<comment type="caution">
    <text evidence="6">The sequence shown here is derived from an EMBL/GenBank/DDBJ whole genome shotgun (WGS) entry which is preliminary data.</text>
</comment>
<reference evidence="6 7" key="1">
    <citation type="submission" date="2017-01" db="EMBL/GenBank/DDBJ databases">
        <title>Draft genome sequence of Bacillus oleronius.</title>
        <authorList>
            <person name="Allam M."/>
        </authorList>
    </citation>
    <scope>NUCLEOTIDE SEQUENCE [LARGE SCALE GENOMIC DNA]</scope>
    <source>
        <strain evidence="6 7">DSM 9356</strain>
    </source>
</reference>
<evidence type="ECO:0000313" key="6">
    <source>
        <dbReference type="EMBL" id="OOP65687.1"/>
    </source>
</evidence>
<keyword evidence="4" id="KW-0560">Oxidoreductase</keyword>
<name>A0A8E2I2U4_9BACI</name>
<evidence type="ECO:0000256" key="2">
    <source>
        <dbReference type="ARBA" id="ARBA00011738"/>
    </source>
</evidence>
<evidence type="ECO:0000256" key="1">
    <source>
        <dbReference type="ARBA" id="ARBA00001974"/>
    </source>
</evidence>
<keyword evidence="3" id="KW-0285">Flavoprotein</keyword>
<evidence type="ECO:0000313" key="7">
    <source>
        <dbReference type="Proteomes" id="UP000189761"/>
    </source>
</evidence>
<dbReference type="InterPro" id="IPR036188">
    <property type="entry name" value="FAD/NAD-bd_sf"/>
</dbReference>
<dbReference type="PRINTS" id="PR00368">
    <property type="entry name" value="FADPNR"/>
</dbReference>
<dbReference type="InterPro" id="IPR050097">
    <property type="entry name" value="Ferredoxin-NADP_redctase_2"/>
</dbReference>
<gene>
    <name evidence="6" type="ORF">BWZ43_24780</name>
</gene>
<evidence type="ECO:0000256" key="3">
    <source>
        <dbReference type="ARBA" id="ARBA00022630"/>
    </source>
</evidence>
<keyword evidence="7" id="KW-1185">Reference proteome</keyword>
<comment type="cofactor">
    <cofactor evidence="1">
        <name>FAD</name>
        <dbReference type="ChEBI" id="CHEBI:57692"/>
    </cofactor>
</comment>
<evidence type="ECO:0000256" key="4">
    <source>
        <dbReference type="ARBA" id="ARBA00023002"/>
    </source>
</evidence>
<dbReference type="AlphaFoldDB" id="A0A8E2I2U4"/>
<organism evidence="6 7">
    <name type="scientific">Heyndrickxia oleronia</name>
    <dbReference type="NCBI Taxonomy" id="38875"/>
    <lineage>
        <taxon>Bacteria</taxon>
        <taxon>Bacillati</taxon>
        <taxon>Bacillota</taxon>
        <taxon>Bacilli</taxon>
        <taxon>Bacillales</taxon>
        <taxon>Bacillaceae</taxon>
        <taxon>Heyndrickxia</taxon>
    </lineage>
</organism>
<dbReference type="PANTHER" id="PTHR48105">
    <property type="entry name" value="THIOREDOXIN REDUCTASE 1-RELATED-RELATED"/>
    <property type="match status" value="1"/>
</dbReference>
<proteinExistence type="predicted"/>
<dbReference type="EMBL" id="MTLA01000479">
    <property type="protein sequence ID" value="OOP65687.1"/>
    <property type="molecule type" value="Genomic_DNA"/>
</dbReference>
<dbReference type="PRINTS" id="PR00469">
    <property type="entry name" value="PNDRDTASEII"/>
</dbReference>
<comment type="subunit">
    <text evidence="2">Homodimer.</text>
</comment>